<dbReference type="Proteomes" id="UP000290649">
    <property type="component" value="Unassembled WGS sequence"/>
</dbReference>
<dbReference type="AlphaFoldDB" id="A0A4Q0VTG9"/>
<evidence type="ECO:0000256" key="1">
    <source>
        <dbReference type="SAM" id="Phobius"/>
    </source>
</evidence>
<name>A0A4Q0VTG9_9BACI</name>
<reference evidence="2 3" key="1">
    <citation type="journal article" date="2019" name="Int. J. Syst. Evol. Microbiol.">
        <title>Anaerobacillus alkaliphilus sp. nov., a novel alkaliphilic and moderately halophilic bacterium.</title>
        <authorList>
            <person name="Borsodi A.K."/>
            <person name="Aszalos J.M."/>
            <person name="Bihari P."/>
            <person name="Nagy I."/>
            <person name="Schumann P."/>
            <person name="Sproer C."/>
            <person name="Kovacs A.L."/>
            <person name="Boka K."/>
            <person name="Dobosy P."/>
            <person name="Ovari M."/>
            <person name="Szili-Kovacs T."/>
            <person name="Toth E."/>
        </authorList>
    </citation>
    <scope>NUCLEOTIDE SEQUENCE [LARGE SCALE GENOMIC DNA]</scope>
    <source>
        <strain evidence="2 3">B16-10</strain>
    </source>
</reference>
<feature type="transmembrane region" description="Helical" evidence="1">
    <location>
        <begin position="59"/>
        <end position="78"/>
    </location>
</feature>
<evidence type="ECO:0000313" key="2">
    <source>
        <dbReference type="EMBL" id="RXJ00265.1"/>
    </source>
</evidence>
<keyword evidence="1" id="KW-1133">Transmembrane helix</keyword>
<protein>
    <submittedName>
        <fullName evidence="2">Uncharacterized protein</fullName>
    </submittedName>
</protein>
<proteinExistence type="predicted"/>
<evidence type="ECO:0000313" key="3">
    <source>
        <dbReference type="Proteomes" id="UP000290649"/>
    </source>
</evidence>
<sequence>MRPQIILGIAIVFFLFVPLGGFANIFPLFVIGLIVSGIGFILYAIFVREREDQYKWVYWLHRSVVFGIGCLAFVAGTYNSLDLPAYFKKEYDTIQGIPTEIIYYEPSRGEITGTFSITIDGEIFSIDRRLGQGVEDLENRMFTIRYLPRSKWIIDYEMK</sequence>
<feature type="transmembrane region" description="Helical" evidence="1">
    <location>
        <begin position="5"/>
        <end position="23"/>
    </location>
</feature>
<gene>
    <name evidence="2" type="ORF">DS745_12080</name>
</gene>
<comment type="caution">
    <text evidence="2">The sequence shown here is derived from an EMBL/GenBank/DDBJ whole genome shotgun (WGS) entry which is preliminary data.</text>
</comment>
<feature type="transmembrane region" description="Helical" evidence="1">
    <location>
        <begin position="29"/>
        <end position="47"/>
    </location>
</feature>
<organism evidence="2 3">
    <name type="scientific">Anaerobacillus alkaliphilus</name>
    <dbReference type="NCBI Taxonomy" id="1548597"/>
    <lineage>
        <taxon>Bacteria</taxon>
        <taxon>Bacillati</taxon>
        <taxon>Bacillota</taxon>
        <taxon>Bacilli</taxon>
        <taxon>Bacillales</taxon>
        <taxon>Bacillaceae</taxon>
        <taxon>Anaerobacillus</taxon>
    </lineage>
</organism>
<keyword evidence="3" id="KW-1185">Reference proteome</keyword>
<dbReference type="EMBL" id="QOUX01000039">
    <property type="protein sequence ID" value="RXJ00265.1"/>
    <property type="molecule type" value="Genomic_DNA"/>
</dbReference>
<keyword evidence="1" id="KW-0812">Transmembrane</keyword>
<dbReference type="RefSeq" id="WP_129078486.1">
    <property type="nucleotide sequence ID" value="NZ_QOUX01000039.1"/>
</dbReference>
<accession>A0A4Q0VTG9</accession>
<dbReference type="OrthoDB" id="2845455at2"/>
<keyword evidence="1" id="KW-0472">Membrane</keyword>